<keyword evidence="3" id="KW-1185">Reference proteome</keyword>
<keyword evidence="1" id="KW-1133">Transmembrane helix</keyword>
<dbReference type="Proteomes" id="UP000640052">
    <property type="component" value="Unassembled WGS sequence"/>
</dbReference>
<evidence type="ECO:0000313" key="3">
    <source>
        <dbReference type="Proteomes" id="UP000640052"/>
    </source>
</evidence>
<sequence>MANSSLVFRLFGRDISLGSALQGAGNNAEILNARLKSVGSGVTASFSTATKGVSLLGLVGAGVFAGMSAGMAGVGLGIAGIGIAAAAQSKEVKSAFTDLAKDARATITEAAMPLVPVLTNVAKQAGTLLKPLEDSLGKAFTAMAPALKSFTGSLVTGIKPVIASIGPIATAVSPLIESLGAGLVPVMSALAGTLTIVAQTAGKFAPQLEQMFVGIGQIITVLGPLLSGLIQLGAPIIGPLLSLIAGLVGQLSTALMPVFAQLGPIIGQILTAMNPLVPAIGLLFAALTPLLVPIAQLISQLVIGLVPVLVPIIGLLAKVAGQIVALLVPALKFITPILVTVIGWIGNLAEFILSVLSGAISWLVENVPKAWQLVKTGVGAAVNGVKAIISWFGNLPGLIGGWFGRMKDRAVAKAVELVTWIKGLPGRIKSGLGNLASNLLSAGRDLILGLINGVKQMAANVINAVKGVIGDAIQGAKNLLGIASPSKVFTWIGQMTGKGLVKGLLGTLTEIKSASKKMSDTVLSAWKQKRISFNAAESLLSVISQGNTKLQSLANKRESILKQIEDAHKFAVDIADKARGTAALTSLDLGEGKKVTASKIQAQISIKLSQIKRFSAVVKQLAARGLNKSLLQQVIEAGPEEGLALGEALLEADAGTLTAINSAQSAINTASTSLGNLSADALYDSGVQAGKGFLTGLAAQKSAILAAMDDLANALVQRVRKALKIKSPSRLLHELGAFSGQGFVGGINSTLDSVANAGERLAGAAIPIGRPTPVTPQFGARASGSPGNSDVRVVIDVTGADQDMIKMIRKWVRIEGRGSVDLAFGKG</sequence>
<evidence type="ECO:0008006" key="4">
    <source>
        <dbReference type="Google" id="ProtNLM"/>
    </source>
</evidence>
<protein>
    <recommendedName>
        <fullName evidence="4">Tape measure protein</fullName>
    </recommendedName>
</protein>
<gene>
    <name evidence="2" type="ORF">Aph01nite_59200</name>
</gene>
<dbReference type="AlphaFoldDB" id="A0A919QJR6"/>
<keyword evidence="1" id="KW-0472">Membrane</keyword>
<reference evidence="2" key="1">
    <citation type="submission" date="2021-01" db="EMBL/GenBank/DDBJ databases">
        <title>Whole genome shotgun sequence of Acrocarpospora phusangensis NBRC 108782.</title>
        <authorList>
            <person name="Komaki H."/>
            <person name="Tamura T."/>
        </authorList>
    </citation>
    <scope>NUCLEOTIDE SEQUENCE</scope>
    <source>
        <strain evidence="2">NBRC 108782</strain>
    </source>
</reference>
<proteinExistence type="predicted"/>
<feature type="transmembrane region" description="Helical" evidence="1">
    <location>
        <begin position="297"/>
        <end position="317"/>
    </location>
</feature>
<comment type="caution">
    <text evidence="2">The sequence shown here is derived from an EMBL/GenBank/DDBJ whole genome shotgun (WGS) entry which is preliminary data.</text>
</comment>
<accession>A0A919QJR6</accession>
<feature type="transmembrane region" description="Helical" evidence="1">
    <location>
        <begin position="236"/>
        <end position="260"/>
    </location>
</feature>
<feature type="transmembrane region" description="Helical" evidence="1">
    <location>
        <begin position="324"/>
        <end position="346"/>
    </location>
</feature>
<feature type="transmembrane region" description="Helical" evidence="1">
    <location>
        <begin position="211"/>
        <end position="230"/>
    </location>
</feature>
<keyword evidence="1" id="KW-0812">Transmembrane</keyword>
<evidence type="ECO:0000256" key="1">
    <source>
        <dbReference type="SAM" id="Phobius"/>
    </source>
</evidence>
<name>A0A919QJR6_9ACTN</name>
<feature type="transmembrane region" description="Helical" evidence="1">
    <location>
        <begin position="272"/>
        <end position="291"/>
    </location>
</feature>
<dbReference type="EMBL" id="BOOA01000059">
    <property type="protein sequence ID" value="GIH27610.1"/>
    <property type="molecule type" value="Genomic_DNA"/>
</dbReference>
<evidence type="ECO:0000313" key="2">
    <source>
        <dbReference type="EMBL" id="GIH27610.1"/>
    </source>
</evidence>
<organism evidence="2 3">
    <name type="scientific">Acrocarpospora phusangensis</name>
    <dbReference type="NCBI Taxonomy" id="1070424"/>
    <lineage>
        <taxon>Bacteria</taxon>
        <taxon>Bacillati</taxon>
        <taxon>Actinomycetota</taxon>
        <taxon>Actinomycetes</taxon>
        <taxon>Streptosporangiales</taxon>
        <taxon>Streptosporangiaceae</taxon>
        <taxon>Acrocarpospora</taxon>
    </lineage>
</organism>
<feature type="transmembrane region" description="Helical" evidence="1">
    <location>
        <begin position="55"/>
        <end position="86"/>
    </location>
</feature>
<dbReference type="RefSeq" id="WP_204044256.1">
    <property type="nucleotide sequence ID" value="NZ_BOOA01000059.1"/>
</dbReference>